<evidence type="ECO:0000256" key="7">
    <source>
        <dbReference type="ARBA" id="ARBA00023132"/>
    </source>
</evidence>
<keyword evidence="8" id="KW-0539">Nucleus</keyword>
<dbReference type="AlphaFoldDB" id="A0A7S2TVQ4"/>
<dbReference type="GO" id="GO:0006606">
    <property type="term" value="P:protein import into nucleus"/>
    <property type="evidence" value="ECO:0007669"/>
    <property type="project" value="TreeGrafter"/>
</dbReference>
<evidence type="ECO:0000256" key="1">
    <source>
        <dbReference type="ARBA" id="ARBA00004567"/>
    </source>
</evidence>
<accession>A0A7S2TVQ4</accession>
<dbReference type="SUPFAM" id="SSF82215">
    <property type="entry name" value="C-terminal autoproteolytic domain of nucleoporin nup98"/>
    <property type="match status" value="1"/>
</dbReference>
<dbReference type="GO" id="GO:0008139">
    <property type="term" value="F:nuclear localization sequence binding"/>
    <property type="evidence" value="ECO:0007669"/>
    <property type="project" value="TreeGrafter"/>
</dbReference>
<evidence type="ECO:0000256" key="5">
    <source>
        <dbReference type="ARBA" id="ARBA00022927"/>
    </source>
</evidence>
<reference evidence="10" key="1">
    <citation type="submission" date="2021-01" db="EMBL/GenBank/DDBJ databases">
        <authorList>
            <person name="Corre E."/>
            <person name="Pelletier E."/>
            <person name="Niang G."/>
            <person name="Scheremetjew M."/>
            <person name="Finn R."/>
            <person name="Kale V."/>
            <person name="Holt S."/>
            <person name="Cochrane G."/>
            <person name="Meng A."/>
            <person name="Brown T."/>
            <person name="Cohen L."/>
        </authorList>
    </citation>
    <scope>NUCLEOTIDE SEQUENCE</scope>
    <source>
        <strain evidence="10">CCMP622</strain>
    </source>
</reference>
<protein>
    <recommendedName>
        <fullName evidence="9">Peptidase S59 domain-containing protein</fullName>
    </recommendedName>
</protein>
<dbReference type="PANTHER" id="PTHR23198">
    <property type="entry name" value="NUCLEOPORIN"/>
    <property type="match status" value="1"/>
</dbReference>
<dbReference type="Pfam" id="PF04096">
    <property type="entry name" value="Nucleoporin2"/>
    <property type="match status" value="1"/>
</dbReference>
<feature type="domain" description="Peptidase S59" evidence="9">
    <location>
        <begin position="64"/>
        <end position="194"/>
    </location>
</feature>
<dbReference type="Gene3D" id="3.30.1610.10">
    <property type="entry name" value="Peptidase S59, nucleoporin"/>
    <property type="match status" value="1"/>
</dbReference>
<keyword evidence="6" id="KW-0811">Translocation</keyword>
<gene>
    <name evidence="10" type="ORF">LSP00402_LOCUS15183</name>
</gene>
<dbReference type="InterPro" id="IPR007230">
    <property type="entry name" value="Nup98_auto-Pept-S59_dom"/>
</dbReference>
<name>A0A7S2TVQ4_9EUKA</name>
<evidence type="ECO:0000256" key="4">
    <source>
        <dbReference type="ARBA" id="ARBA00022816"/>
    </source>
</evidence>
<dbReference type="GO" id="GO:0006405">
    <property type="term" value="P:RNA export from nucleus"/>
    <property type="evidence" value="ECO:0007669"/>
    <property type="project" value="TreeGrafter"/>
</dbReference>
<evidence type="ECO:0000256" key="3">
    <source>
        <dbReference type="ARBA" id="ARBA00022448"/>
    </source>
</evidence>
<keyword evidence="5" id="KW-0653">Protein transport</keyword>
<keyword evidence="3" id="KW-0813">Transport</keyword>
<dbReference type="GO" id="GO:0051028">
    <property type="term" value="P:mRNA transport"/>
    <property type="evidence" value="ECO:0007669"/>
    <property type="project" value="UniProtKB-KW"/>
</dbReference>
<dbReference type="InterPro" id="IPR036903">
    <property type="entry name" value="Nup98_auto-Pept-S59_dom_sf"/>
</dbReference>
<evidence type="ECO:0000313" key="10">
    <source>
        <dbReference type="EMBL" id="CAD9771193.1"/>
    </source>
</evidence>
<proteinExistence type="inferred from homology"/>
<evidence type="ECO:0000256" key="6">
    <source>
        <dbReference type="ARBA" id="ARBA00023010"/>
    </source>
</evidence>
<sequence length="197" mass="23006">MAHYKPSRYPIGMPPLNEIPDDKEAIDVSILESRRHFNRLENLTKPPTLKVQSTAELPKLSKGRMGVWRNGRICDLTGLSNKTLENLSDFIIDHEYGTVLWKEPVNVKRANMDEIVRFAKEQVDVYPDQPDRPAHGTGFNKRMQITIKNVWPKKGRDEARLSKKRRKLEEFTVDRGYKFIDYKNGEYTFEVDDLRSN</sequence>
<evidence type="ECO:0000256" key="8">
    <source>
        <dbReference type="ARBA" id="ARBA00023242"/>
    </source>
</evidence>
<dbReference type="GO" id="GO:0000973">
    <property type="term" value="P:post-transcriptional tethering of RNA polymerase II gene DNA at nuclear periphery"/>
    <property type="evidence" value="ECO:0007669"/>
    <property type="project" value="TreeGrafter"/>
</dbReference>
<keyword evidence="4" id="KW-0509">mRNA transport</keyword>
<dbReference type="GO" id="GO:0003723">
    <property type="term" value="F:RNA binding"/>
    <property type="evidence" value="ECO:0007669"/>
    <property type="project" value="TreeGrafter"/>
</dbReference>
<dbReference type="EMBL" id="HBHP01024502">
    <property type="protein sequence ID" value="CAD9771193.1"/>
    <property type="molecule type" value="Transcribed_RNA"/>
</dbReference>
<comment type="subcellular location">
    <subcellularLocation>
        <location evidence="1">Nucleus</location>
        <location evidence="1">Nuclear pore complex</location>
    </subcellularLocation>
</comment>
<keyword evidence="7" id="KW-0906">Nuclear pore complex</keyword>
<organism evidence="10">
    <name type="scientific">Lotharella oceanica</name>
    <dbReference type="NCBI Taxonomy" id="641309"/>
    <lineage>
        <taxon>Eukaryota</taxon>
        <taxon>Sar</taxon>
        <taxon>Rhizaria</taxon>
        <taxon>Cercozoa</taxon>
        <taxon>Chlorarachniophyceae</taxon>
        <taxon>Lotharella</taxon>
    </lineage>
</organism>
<comment type="similarity">
    <text evidence="2">Belongs to the nucleoporin GLFG family.</text>
</comment>
<dbReference type="GO" id="GO:0017056">
    <property type="term" value="F:structural constituent of nuclear pore"/>
    <property type="evidence" value="ECO:0007669"/>
    <property type="project" value="InterPro"/>
</dbReference>
<dbReference type="GO" id="GO:0034398">
    <property type="term" value="P:telomere tethering at nuclear periphery"/>
    <property type="evidence" value="ECO:0007669"/>
    <property type="project" value="TreeGrafter"/>
</dbReference>
<dbReference type="InterPro" id="IPR037665">
    <property type="entry name" value="Nucleoporin_S59-like"/>
</dbReference>
<evidence type="ECO:0000259" key="9">
    <source>
        <dbReference type="PROSITE" id="PS51434"/>
    </source>
</evidence>
<evidence type="ECO:0000256" key="2">
    <source>
        <dbReference type="ARBA" id="ARBA00008926"/>
    </source>
</evidence>
<dbReference type="PANTHER" id="PTHR23198:SF6">
    <property type="entry name" value="NUCLEAR PORE COMPLEX PROTEIN NUP98-NUP96"/>
    <property type="match status" value="1"/>
</dbReference>
<dbReference type="PROSITE" id="PS51434">
    <property type="entry name" value="NUP_C"/>
    <property type="match status" value="1"/>
</dbReference>
<dbReference type="GO" id="GO:0044614">
    <property type="term" value="C:nuclear pore cytoplasmic filaments"/>
    <property type="evidence" value="ECO:0007669"/>
    <property type="project" value="TreeGrafter"/>
</dbReference>